<dbReference type="GO" id="GO:0008893">
    <property type="term" value="F:guanosine-3',5'-bis(diphosphate) 3'-diphosphatase activity"/>
    <property type="evidence" value="ECO:0007669"/>
    <property type="project" value="UniProtKB-EC"/>
</dbReference>
<evidence type="ECO:0000313" key="14">
    <source>
        <dbReference type="Proteomes" id="UP001152795"/>
    </source>
</evidence>
<evidence type="ECO:0000256" key="5">
    <source>
        <dbReference type="ARBA" id="ARBA00024387"/>
    </source>
</evidence>
<dbReference type="SUPFAM" id="SSF109604">
    <property type="entry name" value="HD-domain/PDEase-like"/>
    <property type="match status" value="1"/>
</dbReference>
<keyword evidence="14" id="KW-1185">Reference proteome</keyword>
<dbReference type="Proteomes" id="UP001152795">
    <property type="component" value="Unassembled WGS sequence"/>
</dbReference>
<organism evidence="13 14">
    <name type="scientific">Paramuricea clavata</name>
    <name type="common">Red gorgonian</name>
    <name type="synonym">Violescent sea-whip</name>
    <dbReference type="NCBI Taxonomy" id="317549"/>
    <lineage>
        <taxon>Eukaryota</taxon>
        <taxon>Metazoa</taxon>
        <taxon>Cnidaria</taxon>
        <taxon>Anthozoa</taxon>
        <taxon>Octocorallia</taxon>
        <taxon>Malacalcyonacea</taxon>
        <taxon>Plexauridae</taxon>
        <taxon>Paramuricea</taxon>
    </lineage>
</organism>
<evidence type="ECO:0000256" key="2">
    <source>
        <dbReference type="ARBA" id="ARBA00022723"/>
    </source>
</evidence>
<dbReference type="SMART" id="SM00471">
    <property type="entry name" value="HDc"/>
    <property type="match status" value="1"/>
</dbReference>
<feature type="domain" description="HD" evidence="12">
    <location>
        <begin position="35"/>
        <end position="130"/>
    </location>
</feature>
<dbReference type="EC" id="3.1.7.2" evidence="5"/>
<comment type="caution">
    <text evidence="13">The sequence shown here is derived from an EMBL/GenBank/DDBJ whole genome shotgun (WGS) entry which is preliminary data.</text>
</comment>
<dbReference type="InterPro" id="IPR003607">
    <property type="entry name" value="HD/PDEase_dom"/>
</dbReference>
<comment type="cofactor">
    <cofactor evidence="1">
        <name>Mn(2+)</name>
        <dbReference type="ChEBI" id="CHEBI:29035"/>
    </cofactor>
</comment>
<proteinExistence type="inferred from homology"/>
<dbReference type="InterPro" id="IPR006674">
    <property type="entry name" value="HD_domain"/>
</dbReference>
<dbReference type="FunFam" id="1.10.3210.10:FF:000012">
    <property type="entry name" value="HD domain containing 3"/>
    <property type="match status" value="1"/>
</dbReference>
<evidence type="ECO:0000313" key="13">
    <source>
        <dbReference type="EMBL" id="CAB4020944.1"/>
    </source>
</evidence>
<dbReference type="OrthoDB" id="430679at2759"/>
<sequence length="179" mass="20368">MAADNTVVGKLLEAANFACIKHENQRRNNHEQTPYINHPIGVAYILWKEGDVTDIAVLQAAILHDTVEDTDTTFEEIEGIFGSEVVNLVEEVTDDKSLPKQERKRLQIEHAPGTSPKAKLVKLADKLYNLRDLEKATPVNWTEQRVQEYFDWSRKVVAGLKGTNQKLERLLDEILGRHL</sequence>
<dbReference type="PANTHER" id="PTHR46246:SF1">
    <property type="entry name" value="GUANOSINE-3',5'-BIS(DIPHOSPHATE) 3'-PYROPHOSPHOHYDROLASE MESH1"/>
    <property type="match status" value="1"/>
</dbReference>
<protein>
    <recommendedName>
        <fullName evidence="8">Guanosine-3',5'-bis(diphosphate) 3'-pyrophosphohydrolase MESH1</fullName>
        <ecNumber evidence="5">3.1.7.2</ecNumber>
    </recommendedName>
    <alternativeName>
        <fullName evidence="9">Metazoan SpoT homolog 1</fullName>
    </alternativeName>
    <alternativeName>
        <fullName evidence="10">Penta-phosphate guanosine-3'-pyrophosphohydrolase</fullName>
    </alternativeName>
</protein>
<evidence type="ECO:0000256" key="4">
    <source>
        <dbReference type="ARBA" id="ARBA00023211"/>
    </source>
</evidence>
<dbReference type="Gene3D" id="1.10.3210.10">
    <property type="entry name" value="Hypothetical protein af1432"/>
    <property type="match status" value="1"/>
</dbReference>
<gene>
    <name evidence="13" type="ORF">PACLA_8A029987</name>
</gene>
<comment type="catalytic activity">
    <reaction evidence="11">
        <text>guanosine 3',5'-bis(diphosphate) + H2O = GDP + diphosphate + H(+)</text>
        <dbReference type="Rhea" id="RHEA:14253"/>
        <dbReference type="ChEBI" id="CHEBI:15377"/>
        <dbReference type="ChEBI" id="CHEBI:15378"/>
        <dbReference type="ChEBI" id="CHEBI:33019"/>
        <dbReference type="ChEBI" id="CHEBI:58189"/>
        <dbReference type="ChEBI" id="CHEBI:77828"/>
        <dbReference type="EC" id="3.1.7.2"/>
    </reaction>
</comment>
<accession>A0A7D9J377</accession>
<evidence type="ECO:0000256" key="11">
    <source>
        <dbReference type="ARBA" id="ARBA00047968"/>
    </source>
</evidence>
<evidence type="ECO:0000256" key="9">
    <source>
        <dbReference type="ARBA" id="ARBA00041464"/>
    </source>
</evidence>
<dbReference type="PANTHER" id="PTHR46246">
    <property type="entry name" value="GUANOSINE-3',5'-BIS(DIPHOSPHATE) 3'-PYROPHOSPHOHYDROLASE MESH1"/>
    <property type="match status" value="1"/>
</dbReference>
<dbReference type="AlphaFoldDB" id="A0A7D9J377"/>
<dbReference type="Pfam" id="PF13328">
    <property type="entry name" value="HD_4"/>
    <property type="match status" value="1"/>
</dbReference>
<evidence type="ECO:0000256" key="7">
    <source>
        <dbReference type="ARBA" id="ARBA00038354"/>
    </source>
</evidence>
<keyword evidence="3" id="KW-0378">Hydrolase</keyword>
<comment type="similarity">
    <text evidence="7">Belongs to the MESH1 family.</text>
</comment>
<evidence type="ECO:0000256" key="10">
    <source>
        <dbReference type="ARBA" id="ARBA00041770"/>
    </source>
</evidence>
<dbReference type="PROSITE" id="PS51831">
    <property type="entry name" value="HD"/>
    <property type="match status" value="1"/>
</dbReference>
<evidence type="ECO:0000259" key="12">
    <source>
        <dbReference type="PROSITE" id="PS51831"/>
    </source>
</evidence>
<dbReference type="GO" id="GO:0046872">
    <property type="term" value="F:metal ion binding"/>
    <property type="evidence" value="ECO:0007669"/>
    <property type="project" value="UniProtKB-KW"/>
</dbReference>
<evidence type="ECO:0000256" key="6">
    <source>
        <dbReference type="ARBA" id="ARBA00037781"/>
    </source>
</evidence>
<name>A0A7D9J377_PARCT</name>
<evidence type="ECO:0000256" key="1">
    <source>
        <dbReference type="ARBA" id="ARBA00001936"/>
    </source>
</evidence>
<keyword evidence="4" id="KW-0464">Manganese</keyword>
<dbReference type="CDD" id="cd00077">
    <property type="entry name" value="HDc"/>
    <property type="match status" value="1"/>
</dbReference>
<dbReference type="EMBL" id="CACRXK020011198">
    <property type="protein sequence ID" value="CAB4020944.1"/>
    <property type="molecule type" value="Genomic_DNA"/>
</dbReference>
<dbReference type="InterPro" id="IPR052194">
    <property type="entry name" value="MESH1"/>
</dbReference>
<reference evidence="13" key="1">
    <citation type="submission" date="2020-04" db="EMBL/GenBank/DDBJ databases">
        <authorList>
            <person name="Alioto T."/>
            <person name="Alioto T."/>
            <person name="Gomez Garrido J."/>
        </authorList>
    </citation>
    <scope>NUCLEOTIDE SEQUENCE</scope>
    <source>
        <strain evidence="13">A484AB</strain>
    </source>
</reference>
<comment type="function">
    <text evidence="6">ppGpp hydrolyzing enzyme involved in starvation response.</text>
</comment>
<evidence type="ECO:0000256" key="3">
    <source>
        <dbReference type="ARBA" id="ARBA00022801"/>
    </source>
</evidence>
<evidence type="ECO:0000256" key="8">
    <source>
        <dbReference type="ARBA" id="ARBA00040793"/>
    </source>
</evidence>
<keyword evidence="2" id="KW-0479">Metal-binding</keyword>